<keyword evidence="1" id="KW-0472">Membrane</keyword>
<dbReference type="InterPro" id="IPR019662">
    <property type="entry name" value="DUF2516"/>
</dbReference>
<evidence type="ECO:0000256" key="1">
    <source>
        <dbReference type="SAM" id="Phobius"/>
    </source>
</evidence>
<evidence type="ECO:0000313" key="3">
    <source>
        <dbReference type="Proteomes" id="UP000305792"/>
    </source>
</evidence>
<dbReference type="Proteomes" id="UP000305792">
    <property type="component" value="Unassembled WGS sequence"/>
</dbReference>
<dbReference type="OrthoDB" id="5191769at2"/>
<proteinExistence type="predicted"/>
<keyword evidence="1" id="KW-1133">Transmembrane helix</keyword>
<gene>
    <name evidence="2" type="ORF">E9998_00595</name>
</gene>
<reference evidence="2 3" key="1">
    <citation type="journal article" date="2018" name="Int. J. Syst. Evol. Microbiol.">
        <title>Glycomyces paridis sp. nov., isolated from the medicinal plant Paris polyphylla.</title>
        <authorList>
            <person name="Fang X.M."/>
            <person name="Bai J.L."/>
            <person name="Su J."/>
            <person name="Zhao L.L."/>
            <person name="Liu H.Y."/>
            <person name="Ma B.P."/>
            <person name="Zhang Y.Q."/>
            <person name="Yu L.Y."/>
        </authorList>
    </citation>
    <scope>NUCLEOTIDE SEQUENCE [LARGE SCALE GENOMIC DNA]</scope>
    <source>
        <strain evidence="2 3">CPCC 204357</strain>
    </source>
</reference>
<dbReference type="AlphaFoldDB" id="A0A4S8PP72"/>
<organism evidence="2 3">
    <name type="scientific">Glycomyces paridis</name>
    <dbReference type="NCBI Taxonomy" id="2126555"/>
    <lineage>
        <taxon>Bacteria</taxon>
        <taxon>Bacillati</taxon>
        <taxon>Actinomycetota</taxon>
        <taxon>Actinomycetes</taxon>
        <taxon>Glycomycetales</taxon>
        <taxon>Glycomycetaceae</taxon>
        <taxon>Glycomyces</taxon>
    </lineage>
</organism>
<evidence type="ECO:0000313" key="2">
    <source>
        <dbReference type="EMBL" id="THV31991.1"/>
    </source>
</evidence>
<keyword evidence="3" id="KW-1185">Reference proteome</keyword>
<accession>A0A4S8PP72</accession>
<feature type="transmembrane region" description="Helical" evidence="1">
    <location>
        <begin position="74"/>
        <end position="90"/>
    </location>
</feature>
<feature type="transmembrane region" description="Helical" evidence="1">
    <location>
        <begin position="49"/>
        <end position="68"/>
    </location>
</feature>
<feature type="transmembrane region" description="Helical" evidence="1">
    <location>
        <begin position="19"/>
        <end position="37"/>
    </location>
</feature>
<name>A0A4S8PP72_9ACTN</name>
<dbReference type="Pfam" id="PF10724">
    <property type="entry name" value="DUF2516"/>
    <property type="match status" value="1"/>
</dbReference>
<protein>
    <submittedName>
        <fullName evidence="2">DUF2516 family protein</fullName>
    </submittedName>
</protein>
<sequence>MPEFDAVFAFEIRSLVSQIIRFGAVLLCLIACVHCAVQKADAFNVVGTLSKGAWILILILGAVFALVFGAYGRPSFFVLIAIGASLVYLLDVRSGIKDLGGSTY</sequence>
<dbReference type="EMBL" id="STGX01000001">
    <property type="protein sequence ID" value="THV31991.1"/>
    <property type="molecule type" value="Genomic_DNA"/>
</dbReference>
<keyword evidence="1" id="KW-0812">Transmembrane</keyword>
<comment type="caution">
    <text evidence="2">The sequence shown here is derived from an EMBL/GenBank/DDBJ whole genome shotgun (WGS) entry which is preliminary data.</text>
</comment>
<dbReference type="RefSeq" id="WP_136527766.1">
    <property type="nucleotide sequence ID" value="NZ_STGX01000001.1"/>
</dbReference>